<dbReference type="RefSeq" id="WP_071086706.1">
    <property type="nucleotide sequence ID" value="NZ_MBLM01000130.1"/>
</dbReference>
<dbReference type="GO" id="GO:0043448">
    <property type="term" value="P:alkane catabolic process"/>
    <property type="evidence" value="ECO:0007669"/>
    <property type="project" value="TreeGrafter"/>
</dbReference>
<sequence>MPSARSSAAHHGCGGDHHSRTGRRRTDVTTSQDGTILVDGEGRTLYLFVADQGSASVCTGDCATAWPPLIVTEKPNAGTEITAGEIGTTTRAAGTTQVTYYGHPRYYFAEDTAPTR</sequence>
<dbReference type="Pfam" id="PF03640">
    <property type="entry name" value="Lipoprotein_15"/>
    <property type="match status" value="2"/>
</dbReference>
<accession>A0A1S1QIA2</accession>
<evidence type="ECO:0000313" key="3">
    <source>
        <dbReference type="Proteomes" id="UP000179627"/>
    </source>
</evidence>
<comment type="caution">
    <text evidence="2">The sequence shown here is derived from an EMBL/GenBank/DDBJ whole genome shotgun (WGS) entry which is preliminary data.</text>
</comment>
<keyword evidence="3" id="KW-1185">Reference proteome</keyword>
<dbReference type="PANTHER" id="PTHR39335:SF1">
    <property type="entry name" value="BLL4220 PROTEIN"/>
    <property type="match status" value="1"/>
</dbReference>
<organism evidence="2 3">
    <name type="scientific">Parafrankia colletiae</name>
    <dbReference type="NCBI Taxonomy" id="573497"/>
    <lineage>
        <taxon>Bacteria</taxon>
        <taxon>Bacillati</taxon>
        <taxon>Actinomycetota</taxon>
        <taxon>Actinomycetes</taxon>
        <taxon>Frankiales</taxon>
        <taxon>Frankiaceae</taxon>
        <taxon>Parafrankia</taxon>
    </lineage>
</organism>
<dbReference type="EMBL" id="MBLM01000130">
    <property type="protein sequence ID" value="OHV33710.1"/>
    <property type="molecule type" value="Genomic_DNA"/>
</dbReference>
<feature type="compositionally biased region" description="Basic and acidic residues" evidence="1">
    <location>
        <begin position="13"/>
        <end position="27"/>
    </location>
</feature>
<dbReference type="OrthoDB" id="597632at2"/>
<protein>
    <recommendedName>
        <fullName evidence="4">Lipoprotein</fullName>
    </recommendedName>
</protein>
<dbReference type="AlphaFoldDB" id="A0A1S1QIA2"/>
<evidence type="ECO:0000256" key="1">
    <source>
        <dbReference type="SAM" id="MobiDB-lite"/>
    </source>
</evidence>
<evidence type="ECO:0008006" key="4">
    <source>
        <dbReference type="Google" id="ProtNLM"/>
    </source>
</evidence>
<reference evidence="3" key="1">
    <citation type="submission" date="2016-07" db="EMBL/GenBank/DDBJ databases">
        <title>Sequence Frankia sp. strain CcI1.17.</title>
        <authorList>
            <person name="Ghodhbane-Gtari F."/>
            <person name="Swanson E."/>
            <person name="Gueddou A."/>
            <person name="Morris K."/>
            <person name="Hezbri K."/>
            <person name="Ktari A."/>
            <person name="Nouioui I."/>
            <person name="Abebe-Akele F."/>
            <person name="Simpson S."/>
            <person name="Thomas K."/>
            <person name="Gtari M."/>
            <person name="Tisa L.S."/>
            <person name="Hurst S."/>
        </authorList>
    </citation>
    <scope>NUCLEOTIDE SEQUENCE [LARGE SCALE GENOMIC DNA]</scope>
    <source>
        <strain evidence="3">Cc1.17</strain>
    </source>
</reference>
<gene>
    <name evidence="2" type="ORF">CC117_04835</name>
</gene>
<feature type="region of interest" description="Disordered" evidence="1">
    <location>
        <begin position="1"/>
        <end position="34"/>
    </location>
</feature>
<proteinExistence type="predicted"/>
<name>A0A1S1QIA2_9ACTN</name>
<dbReference type="PANTHER" id="PTHR39335">
    <property type="entry name" value="BLL4220 PROTEIN"/>
    <property type="match status" value="1"/>
</dbReference>
<evidence type="ECO:0000313" key="2">
    <source>
        <dbReference type="EMBL" id="OHV33710.1"/>
    </source>
</evidence>
<dbReference type="Proteomes" id="UP000179627">
    <property type="component" value="Unassembled WGS sequence"/>
</dbReference>
<dbReference type="InterPro" id="IPR005297">
    <property type="entry name" value="Lipoprotein_repeat"/>
</dbReference>